<evidence type="ECO:0000313" key="2">
    <source>
        <dbReference type="EMBL" id="KAJ7730450.1"/>
    </source>
</evidence>
<evidence type="ECO:0000313" key="3">
    <source>
        <dbReference type="Proteomes" id="UP001215598"/>
    </source>
</evidence>
<keyword evidence="3" id="KW-1185">Reference proteome</keyword>
<feature type="compositionally biased region" description="Basic residues" evidence="1">
    <location>
        <begin position="182"/>
        <end position="201"/>
    </location>
</feature>
<reference evidence="2" key="1">
    <citation type="submission" date="2023-03" db="EMBL/GenBank/DDBJ databases">
        <title>Massive genome expansion in bonnet fungi (Mycena s.s.) driven by repeated elements and novel gene families across ecological guilds.</title>
        <authorList>
            <consortium name="Lawrence Berkeley National Laboratory"/>
            <person name="Harder C.B."/>
            <person name="Miyauchi S."/>
            <person name="Viragh M."/>
            <person name="Kuo A."/>
            <person name="Thoen E."/>
            <person name="Andreopoulos B."/>
            <person name="Lu D."/>
            <person name="Skrede I."/>
            <person name="Drula E."/>
            <person name="Henrissat B."/>
            <person name="Morin E."/>
            <person name="Kohler A."/>
            <person name="Barry K."/>
            <person name="LaButti K."/>
            <person name="Morin E."/>
            <person name="Salamov A."/>
            <person name="Lipzen A."/>
            <person name="Mereny Z."/>
            <person name="Hegedus B."/>
            <person name="Baldrian P."/>
            <person name="Stursova M."/>
            <person name="Weitz H."/>
            <person name="Taylor A."/>
            <person name="Grigoriev I.V."/>
            <person name="Nagy L.G."/>
            <person name="Martin F."/>
            <person name="Kauserud H."/>
        </authorList>
    </citation>
    <scope>NUCLEOTIDE SEQUENCE</scope>
    <source>
        <strain evidence="2">CBHHK182m</strain>
    </source>
</reference>
<dbReference type="EMBL" id="JARKIB010000159">
    <property type="protein sequence ID" value="KAJ7730450.1"/>
    <property type="molecule type" value="Genomic_DNA"/>
</dbReference>
<dbReference type="Proteomes" id="UP001215598">
    <property type="component" value="Unassembled WGS sequence"/>
</dbReference>
<organism evidence="2 3">
    <name type="scientific">Mycena metata</name>
    <dbReference type="NCBI Taxonomy" id="1033252"/>
    <lineage>
        <taxon>Eukaryota</taxon>
        <taxon>Fungi</taxon>
        <taxon>Dikarya</taxon>
        <taxon>Basidiomycota</taxon>
        <taxon>Agaricomycotina</taxon>
        <taxon>Agaricomycetes</taxon>
        <taxon>Agaricomycetidae</taxon>
        <taxon>Agaricales</taxon>
        <taxon>Marasmiineae</taxon>
        <taxon>Mycenaceae</taxon>
        <taxon>Mycena</taxon>
    </lineage>
</organism>
<sequence length="262" mass="29743">MPTLNTRGAPKKFKGSPHNVVKFHMEKLFTQNNVVDNIEKIKCMAEYGSRNMLTDTWRKVHIWSMTLWRQYLREFTKIAGWLQTQGIIDDDTVARYMWKGRHVNLRSLVDDRLLPQNPTRDMSVVFPKDDVIGVIDARFRRGRFDAKLDESGSDSEDESMDSDSDNSLDSQVSDSDDDLAARKKSKKSKSKGKKKQVKVKRPATPVASPAARVPKPAKTAPTPPAASVSTDEVGDLVKQLSRMNIDNTDYNYLVGTIWERII</sequence>
<evidence type="ECO:0000256" key="1">
    <source>
        <dbReference type="SAM" id="MobiDB-lite"/>
    </source>
</evidence>
<feature type="compositionally biased region" description="Low complexity" evidence="1">
    <location>
        <begin position="209"/>
        <end position="229"/>
    </location>
</feature>
<feature type="region of interest" description="Disordered" evidence="1">
    <location>
        <begin position="147"/>
        <end position="230"/>
    </location>
</feature>
<dbReference type="AlphaFoldDB" id="A0AAD7HX98"/>
<comment type="caution">
    <text evidence="2">The sequence shown here is derived from an EMBL/GenBank/DDBJ whole genome shotgun (WGS) entry which is preliminary data.</text>
</comment>
<protein>
    <submittedName>
        <fullName evidence="2">Uncharacterized protein</fullName>
    </submittedName>
</protein>
<accession>A0AAD7HX98</accession>
<name>A0AAD7HX98_9AGAR</name>
<proteinExistence type="predicted"/>
<gene>
    <name evidence="2" type="ORF">B0H16DRAFT_1469615</name>
</gene>
<feature type="compositionally biased region" description="Acidic residues" evidence="1">
    <location>
        <begin position="151"/>
        <end position="166"/>
    </location>
</feature>